<accession>A0A6A6P1J7</accession>
<organism evidence="3 4">
    <name type="scientific">Lineolata rhizophorae</name>
    <dbReference type="NCBI Taxonomy" id="578093"/>
    <lineage>
        <taxon>Eukaryota</taxon>
        <taxon>Fungi</taxon>
        <taxon>Dikarya</taxon>
        <taxon>Ascomycota</taxon>
        <taxon>Pezizomycotina</taxon>
        <taxon>Dothideomycetes</taxon>
        <taxon>Dothideomycetes incertae sedis</taxon>
        <taxon>Lineolatales</taxon>
        <taxon>Lineolataceae</taxon>
        <taxon>Lineolata</taxon>
    </lineage>
</organism>
<gene>
    <name evidence="3" type="ORF">BDY21DRAFT_285734</name>
</gene>
<dbReference type="SMART" id="SM00292">
    <property type="entry name" value="BRCT"/>
    <property type="match status" value="1"/>
</dbReference>
<dbReference type="InterPro" id="IPR001357">
    <property type="entry name" value="BRCT_dom"/>
</dbReference>
<dbReference type="AlphaFoldDB" id="A0A6A6P1J7"/>
<dbReference type="Pfam" id="PF00533">
    <property type="entry name" value="BRCT"/>
    <property type="match status" value="1"/>
</dbReference>
<dbReference type="OrthoDB" id="427711at2759"/>
<dbReference type="SUPFAM" id="SSF52113">
    <property type="entry name" value="BRCT domain"/>
    <property type="match status" value="1"/>
</dbReference>
<feature type="domain" description="BRCT" evidence="2">
    <location>
        <begin position="130"/>
        <end position="236"/>
    </location>
</feature>
<dbReference type="Gene3D" id="3.40.50.10190">
    <property type="entry name" value="BRCT domain"/>
    <property type="match status" value="1"/>
</dbReference>
<evidence type="ECO:0000256" key="1">
    <source>
        <dbReference type="SAM" id="MobiDB-lite"/>
    </source>
</evidence>
<sequence length="265" mass="28398">MPPPPTRAPAPTKQPFDPWNACTTGHQRAENRAGKTTSWRDTRSSKLSIQFAGRHGAPSGAPTNAPATRTISEAPGVTDVGQKTIKEAFFPKSNLDPTALETLPAAKCRDSVAVAQSTRKGEVPLEKENSRPQIFRGLCVYINGSTAPLVSDHKLRHLLAEHGATLSIALGRKSVTHVILGSPNRNGRGAGGGLAAGKLQKEITRVGGKGIKFVGVDWVLESVKAGKRLSEGRFSVLKIAPERQRSVLWIYSTTKSVPRTDPKGY</sequence>
<name>A0A6A6P1J7_9PEZI</name>
<feature type="region of interest" description="Disordered" evidence="1">
    <location>
        <begin position="1"/>
        <end position="45"/>
    </location>
</feature>
<evidence type="ECO:0000313" key="4">
    <source>
        <dbReference type="Proteomes" id="UP000799766"/>
    </source>
</evidence>
<feature type="compositionally biased region" description="Basic and acidic residues" evidence="1">
    <location>
        <begin position="27"/>
        <end position="44"/>
    </location>
</feature>
<dbReference type="Proteomes" id="UP000799766">
    <property type="component" value="Unassembled WGS sequence"/>
</dbReference>
<evidence type="ECO:0000313" key="3">
    <source>
        <dbReference type="EMBL" id="KAF2457637.1"/>
    </source>
</evidence>
<evidence type="ECO:0000259" key="2">
    <source>
        <dbReference type="PROSITE" id="PS50172"/>
    </source>
</evidence>
<proteinExistence type="predicted"/>
<dbReference type="EMBL" id="MU001680">
    <property type="protein sequence ID" value="KAF2457637.1"/>
    <property type="molecule type" value="Genomic_DNA"/>
</dbReference>
<dbReference type="InterPro" id="IPR036420">
    <property type="entry name" value="BRCT_dom_sf"/>
</dbReference>
<reference evidence="3" key="1">
    <citation type="journal article" date="2020" name="Stud. Mycol.">
        <title>101 Dothideomycetes genomes: a test case for predicting lifestyles and emergence of pathogens.</title>
        <authorList>
            <person name="Haridas S."/>
            <person name="Albert R."/>
            <person name="Binder M."/>
            <person name="Bloem J."/>
            <person name="Labutti K."/>
            <person name="Salamov A."/>
            <person name="Andreopoulos B."/>
            <person name="Baker S."/>
            <person name="Barry K."/>
            <person name="Bills G."/>
            <person name="Bluhm B."/>
            <person name="Cannon C."/>
            <person name="Castanera R."/>
            <person name="Culley D."/>
            <person name="Daum C."/>
            <person name="Ezra D."/>
            <person name="Gonzalez J."/>
            <person name="Henrissat B."/>
            <person name="Kuo A."/>
            <person name="Liang C."/>
            <person name="Lipzen A."/>
            <person name="Lutzoni F."/>
            <person name="Magnuson J."/>
            <person name="Mondo S."/>
            <person name="Nolan M."/>
            <person name="Ohm R."/>
            <person name="Pangilinan J."/>
            <person name="Park H.-J."/>
            <person name="Ramirez L."/>
            <person name="Alfaro M."/>
            <person name="Sun H."/>
            <person name="Tritt A."/>
            <person name="Yoshinaga Y."/>
            <person name="Zwiers L.-H."/>
            <person name="Turgeon B."/>
            <person name="Goodwin S."/>
            <person name="Spatafora J."/>
            <person name="Crous P."/>
            <person name="Grigoriev I."/>
        </authorList>
    </citation>
    <scope>NUCLEOTIDE SEQUENCE</scope>
    <source>
        <strain evidence="3">ATCC 16933</strain>
    </source>
</reference>
<protein>
    <recommendedName>
        <fullName evidence="2">BRCT domain-containing protein</fullName>
    </recommendedName>
</protein>
<dbReference type="PROSITE" id="PS50172">
    <property type="entry name" value="BRCT"/>
    <property type="match status" value="1"/>
</dbReference>
<keyword evidence="4" id="KW-1185">Reference proteome</keyword>